<keyword evidence="3" id="KW-1185">Reference proteome</keyword>
<gene>
    <name evidence="2" type="ORF">PXEA_LOCUS9801</name>
</gene>
<feature type="compositionally biased region" description="Pro residues" evidence="1">
    <location>
        <begin position="105"/>
        <end position="114"/>
    </location>
</feature>
<feature type="region of interest" description="Disordered" evidence="1">
    <location>
        <begin position="1"/>
        <end position="20"/>
    </location>
</feature>
<evidence type="ECO:0000313" key="3">
    <source>
        <dbReference type="Proteomes" id="UP000784294"/>
    </source>
</evidence>
<reference evidence="2" key="1">
    <citation type="submission" date="2018-11" db="EMBL/GenBank/DDBJ databases">
        <authorList>
            <consortium name="Pathogen Informatics"/>
        </authorList>
    </citation>
    <scope>NUCLEOTIDE SEQUENCE</scope>
</reference>
<evidence type="ECO:0000313" key="2">
    <source>
        <dbReference type="EMBL" id="VEL16361.1"/>
    </source>
</evidence>
<accession>A0A448WP07</accession>
<feature type="compositionally biased region" description="Gly residues" evidence="1">
    <location>
        <begin position="1"/>
        <end position="12"/>
    </location>
</feature>
<proteinExistence type="predicted"/>
<feature type="compositionally biased region" description="Polar residues" evidence="1">
    <location>
        <begin position="116"/>
        <end position="128"/>
    </location>
</feature>
<sequence length="433" mass="41141">AAGSARGGGARGVRGSKATAANSAVANGELCGLMIGGPGTTGLCLPGSSTPPGLIVVSAAGQGCASLPMSVGPPSHHHNHQQQQLFGCCPGGYMPPPSGQSQQLMPPPPPPPPLSAATSHANSPLWTGNGSGGGLVSIANNLTSDGSTSGLSISGNSGGNNSNLHNSTGNMMMMVVSGPGQISMQPTTGLASGYATVGHQVTSSSPILTNSTGGGDLVFLSSSGSGPLFSASTTTTTMAVAASALHATGIDCPQQPPASSMSPASSSSSPALLTSPGSISNSSGNGNGACGAVTGSSNSILPNGVIVQPVSASGSNSCSTAATTTVTATAASTNTCFSQVGVNGLTGPTGCGYSSCSSIISGSTITTSSSLTSGSGLISTAVNPVASGGHLPVASTRISYSGSSSCAGQLSGIPSGYAGPVPASSSYTPVHSG</sequence>
<comment type="caution">
    <text evidence="2">The sequence shown here is derived from an EMBL/GenBank/DDBJ whole genome shotgun (WGS) entry which is preliminary data.</text>
</comment>
<name>A0A448WP07_9PLAT</name>
<dbReference type="Proteomes" id="UP000784294">
    <property type="component" value="Unassembled WGS sequence"/>
</dbReference>
<feature type="region of interest" description="Disordered" evidence="1">
    <location>
        <begin position="251"/>
        <end position="284"/>
    </location>
</feature>
<protein>
    <submittedName>
        <fullName evidence="2">Uncharacterized protein</fullName>
    </submittedName>
</protein>
<feature type="region of interest" description="Disordered" evidence="1">
    <location>
        <begin position="150"/>
        <end position="169"/>
    </location>
</feature>
<dbReference type="EMBL" id="CAAALY010028160">
    <property type="protein sequence ID" value="VEL16361.1"/>
    <property type="molecule type" value="Genomic_DNA"/>
</dbReference>
<feature type="non-terminal residue" evidence="2">
    <location>
        <position position="1"/>
    </location>
</feature>
<evidence type="ECO:0000256" key="1">
    <source>
        <dbReference type="SAM" id="MobiDB-lite"/>
    </source>
</evidence>
<dbReference type="AlphaFoldDB" id="A0A448WP07"/>
<organism evidence="2 3">
    <name type="scientific">Protopolystoma xenopodis</name>
    <dbReference type="NCBI Taxonomy" id="117903"/>
    <lineage>
        <taxon>Eukaryota</taxon>
        <taxon>Metazoa</taxon>
        <taxon>Spiralia</taxon>
        <taxon>Lophotrochozoa</taxon>
        <taxon>Platyhelminthes</taxon>
        <taxon>Monogenea</taxon>
        <taxon>Polyopisthocotylea</taxon>
        <taxon>Polystomatidea</taxon>
        <taxon>Polystomatidae</taxon>
        <taxon>Protopolystoma</taxon>
    </lineage>
</organism>
<feature type="compositionally biased region" description="Low complexity" evidence="1">
    <location>
        <begin position="257"/>
        <end position="284"/>
    </location>
</feature>
<feature type="region of interest" description="Disordered" evidence="1">
    <location>
        <begin position="71"/>
        <end position="129"/>
    </location>
</feature>